<feature type="region of interest" description="Disordered" evidence="1">
    <location>
        <begin position="125"/>
        <end position="147"/>
    </location>
</feature>
<accession>A0ABQ4F447</accession>
<comment type="caution">
    <text evidence="3">The sequence shown here is derived from an EMBL/GenBank/DDBJ whole genome shotgun (WGS) entry which is preliminary data.</text>
</comment>
<evidence type="ECO:0000256" key="1">
    <source>
        <dbReference type="SAM" id="MobiDB-lite"/>
    </source>
</evidence>
<evidence type="ECO:0000256" key="2">
    <source>
        <dbReference type="SAM" id="SignalP"/>
    </source>
</evidence>
<protein>
    <submittedName>
        <fullName evidence="3">Uncharacterized protein</fullName>
    </submittedName>
</protein>
<feature type="compositionally biased region" description="Basic and acidic residues" evidence="1">
    <location>
        <begin position="125"/>
        <end position="139"/>
    </location>
</feature>
<feature type="chain" id="PRO_5047321664" evidence="2">
    <location>
        <begin position="27"/>
        <end position="180"/>
    </location>
</feature>
<keyword evidence="4" id="KW-1185">Reference proteome</keyword>
<dbReference type="EMBL" id="BONX01000080">
    <property type="protein sequence ID" value="GIH01684.1"/>
    <property type="molecule type" value="Genomic_DNA"/>
</dbReference>
<evidence type="ECO:0000313" key="4">
    <source>
        <dbReference type="Proteomes" id="UP000621500"/>
    </source>
</evidence>
<gene>
    <name evidence="3" type="ORF">Pma05_82560</name>
</gene>
<evidence type="ECO:0000313" key="3">
    <source>
        <dbReference type="EMBL" id="GIH01684.1"/>
    </source>
</evidence>
<proteinExistence type="predicted"/>
<keyword evidence="2" id="KW-0732">Signal</keyword>
<sequence length="180" mass="19848">MLTWPRRTRRRAAVILLWLCCLSLTAAHCDSGQVEDVLGYVEIDGRPVVYAPLCPDDEVRGVRVYTAPDPKRGGDFVPLWEAEGPTTDDVRRGLFVLGDDRQFSTVTRPPPASFPLRLSVHADTGHDRSVGEARERPADLPRYPAGTPLAELTFDTKRGPRSAAQLQEALESQRACVRGG</sequence>
<name>A0ABQ4F447_9ACTN</name>
<feature type="region of interest" description="Disordered" evidence="1">
    <location>
        <begin position="159"/>
        <end position="180"/>
    </location>
</feature>
<feature type="signal peptide" evidence="2">
    <location>
        <begin position="1"/>
        <end position="26"/>
    </location>
</feature>
<dbReference type="RefSeq" id="WP_239314166.1">
    <property type="nucleotide sequence ID" value="NZ_BAAAZQ010000046.1"/>
</dbReference>
<organism evidence="3 4">
    <name type="scientific">Plantactinospora mayteni</name>
    <dbReference type="NCBI Taxonomy" id="566021"/>
    <lineage>
        <taxon>Bacteria</taxon>
        <taxon>Bacillati</taxon>
        <taxon>Actinomycetota</taxon>
        <taxon>Actinomycetes</taxon>
        <taxon>Micromonosporales</taxon>
        <taxon>Micromonosporaceae</taxon>
        <taxon>Plantactinospora</taxon>
    </lineage>
</organism>
<dbReference type="Proteomes" id="UP000621500">
    <property type="component" value="Unassembled WGS sequence"/>
</dbReference>
<reference evidence="3 4" key="1">
    <citation type="submission" date="2021-01" db="EMBL/GenBank/DDBJ databases">
        <title>Whole genome shotgun sequence of Plantactinospora mayteni NBRC 109088.</title>
        <authorList>
            <person name="Komaki H."/>
            <person name="Tamura T."/>
        </authorList>
    </citation>
    <scope>NUCLEOTIDE SEQUENCE [LARGE SCALE GENOMIC DNA]</scope>
    <source>
        <strain evidence="3 4">NBRC 109088</strain>
    </source>
</reference>